<reference evidence="2 3" key="1">
    <citation type="journal article" date="2018" name="Genome Biol. Evol.">
        <title>Multiple Roots of Fruiting Body Formation in Amoebozoa.</title>
        <authorList>
            <person name="Hillmann F."/>
            <person name="Forbes G."/>
            <person name="Novohradska S."/>
            <person name="Ferling I."/>
            <person name="Riege K."/>
            <person name="Groth M."/>
            <person name="Westermann M."/>
            <person name="Marz M."/>
            <person name="Spaller T."/>
            <person name="Winckler T."/>
            <person name="Schaap P."/>
            <person name="Glockner G."/>
        </authorList>
    </citation>
    <scope>NUCLEOTIDE SEQUENCE [LARGE SCALE GENOMIC DNA]</scope>
    <source>
        <strain evidence="2 3">Jena</strain>
    </source>
</reference>
<protein>
    <submittedName>
        <fullName evidence="2">Uncharacterized protein</fullName>
    </submittedName>
</protein>
<evidence type="ECO:0000313" key="3">
    <source>
        <dbReference type="Proteomes" id="UP000241769"/>
    </source>
</evidence>
<evidence type="ECO:0000256" key="1">
    <source>
        <dbReference type="SAM" id="MobiDB-lite"/>
    </source>
</evidence>
<feature type="compositionally biased region" description="Basic residues" evidence="1">
    <location>
        <begin position="1"/>
        <end position="10"/>
    </location>
</feature>
<dbReference type="AlphaFoldDB" id="A0A2P6P043"/>
<dbReference type="OrthoDB" id="20889at2759"/>
<proteinExistence type="predicted"/>
<comment type="caution">
    <text evidence="2">The sequence shown here is derived from an EMBL/GenBank/DDBJ whole genome shotgun (WGS) entry which is preliminary data.</text>
</comment>
<evidence type="ECO:0000313" key="2">
    <source>
        <dbReference type="EMBL" id="PRP89560.1"/>
    </source>
</evidence>
<feature type="region of interest" description="Disordered" evidence="1">
    <location>
        <begin position="1"/>
        <end position="63"/>
    </location>
</feature>
<dbReference type="Proteomes" id="UP000241769">
    <property type="component" value="Unassembled WGS sequence"/>
</dbReference>
<sequence length="182" mass="21220">MCKSAHTKKAKSSEEDHKGRVTKEEHHKEEKGHKPKNEETEHVTPQQKEEKENKEAFDKAEETYETEGRRFIAINVESDSKISDLVRDLDLHFREGHGYYEFTKKEKIQKYKEFLVIDKKGALHVGRGARALFDLPDDEDVEVEAEKFENYTCFVQSSSNNRKLIGGTKFLYEVDDLGPKRK</sequence>
<dbReference type="InParanoid" id="A0A2P6P043"/>
<feature type="compositionally biased region" description="Basic and acidic residues" evidence="1">
    <location>
        <begin position="11"/>
        <end position="63"/>
    </location>
</feature>
<name>A0A2P6P043_9EUKA</name>
<keyword evidence="3" id="KW-1185">Reference proteome</keyword>
<organism evidence="2 3">
    <name type="scientific">Planoprotostelium fungivorum</name>
    <dbReference type="NCBI Taxonomy" id="1890364"/>
    <lineage>
        <taxon>Eukaryota</taxon>
        <taxon>Amoebozoa</taxon>
        <taxon>Evosea</taxon>
        <taxon>Variosea</taxon>
        <taxon>Cavosteliida</taxon>
        <taxon>Cavosteliaceae</taxon>
        <taxon>Planoprotostelium</taxon>
    </lineage>
</organism>
<accession>A0A2P6P043</accession>
<gene>
    <name evidence="2" type="ORF">PROFUN_00824</name>
</gene>
<dbReference type="EMBL" id="MDYQ01000002">
    <property type="protein sequence ID" value="PRP89560.1"/>
    <property type="molecule type" value="Genomic_DNA"/>
</dbReference>